<keyword evidence="4 5" id="KW-0472">Membrane</keyword>
<dbReference type="PANTHER" id="PTHR23514">
    <property type="entry name" value="BYPASS OF STOP CODON PROTEIN 6"/>
    <property type="match status" value="1"/>
</dbReference>
<dbReference type="Proteomes" id="UP000008634">
    <property type="component" value="Chromosome"/>
</dbReference>
<feature type="transmembrane region" description="Helical" evidence="5">
    <location>
        <begin position="46"/>
        <end position="66"/>
    </location>
</feature>
<dbReference type="KEGG" id="cao:Celal_2293"/>
<evidence type="ECO:0000256" key="5">
    <source>
        <dbReference type="SAM" id="Phobius"/>
    </source>
</evidence>
<comment type="subcellular location">
    <subcellularLocation>
        <location evidence="1">Membrane</location>
        <topology evidence="1">Multi-pass membrane protein</topology>
    </subcellularLocation>
</comment>
<dbReference type="HOGENOM" id="CLU_035309_1_0_10"/>
<feature type="transmembrane region" description="Helical" evidence="5">
    <location>
        <begin position="206"/>
        <end position="229"/>
    </location>
</feature>
<organism evidence="7 8">
    <name type="scientific">Cellulophaga algicola (strain DSM 14237 / IC166 / ACAM 630)</name>
    <dbReference type="NCBI Taxonomy" id="688270"/>
    <lineage>
        <taxon>Bacteria</taxon>
        <taxon>Pseudomonadati</taxon>
        <taxon>Bacteroidota</taxon>
        <taxon>Flavobacteriia</taxon>
        <taxon>Flavobacteriales</taxon>
        <taxon>Flavobacteriaceae</taxon>
        <taxon>Cellulophaga</taxon>
    </lineage>
</organism>
<dbReference type="PANTHER" id="PTHR23514:SF13">
    <property type="entry name" value="INNER MEMBRANE PROTEIN YBJJ"/>
    <property type="match status" value="1"/>
</dbReference>
<dbReference type="InterPro" id="IPR020846">
    <property type="entry name" value="MFS_dom"/>
</dbReference>
<dbReference type="InterPro" id="IPR011701">
    <property type="entry name" value="MFS"/>
</dbReference>
<dbReference type="CDD" id="cd17393">
    <property type="entry name" value="MFS_MosC_like"/>
    <property type="match status" value="1"/>
</dbReference>
<dbReference type="Pfam" id="PF07690">
    <property type="entry name" value="MFS_1"/>
    <property type="match status" value="1"/>
</dbReference>
<name>E6X6P7_CELAD</name>
<evidence type="ECO:0000256" key="1">
    <source>
        <dbReference type="ARBA" id="ARBA00004141"/>
    </source>
</evidence>
<feature type="transmembrane region" description="Helical" evidence="5">
    <location>
        <begin position="272"/>
        <end position="290"/>
    </location>
</feature>
<feature type="transmembrane region" description="Helical" evidence="5">
    <location>
        <begin position="12"/>
        <end position="34"/>
    </location>
</feature>
<dbReference type="PROSITE" id="PS50850">
    <property type="entry name" value="MFS"/>
    <property type="match status" value="1"/>
</dbReference>
<feature type="transmembrane region" description="Helical" evidence="5">
    <location>
        <begin position="78"/>
        <end position="96"/>
    </location>
</feature>
<dbReference type="SUPFAM" id="SSF103473">
    <property type="entry name" value="MFS general substrate transporter"/>
    <property type="match status" value="1"/>
</dbReference>
<dbReference type="Gene3D" id="1.20.1250.20">
    <property type="entry name" value="MFS general substrate transporter like domains"/>
    <property type="match status" value="2"/>
</dbReference>
<feature type="domain" description="Major facilitator superfamily (MFS) profile" evidence="6">
    <location>
        <begin position="5"/>
        <end position="382"/>
    </location>
</feature>
<accession>E6X6P7</accession>
<dbReference type="GO" id="GO:0016020">
    <property type="term" value="C:membrane"/>
    <property type="evidence" value="ECO:0007669"/>
    <property type="project" value="UniProtKB-SubCell"/>
</dbReference>
<feature type="transmembrane region" description="Helical" evidence="5">
    <location>
        <begin position="296"/>
        <end position="316"/>
    </location>
</feature>
<keyword evidence="3 5" id="KW-1133">Transmembrane helix</keyword>
<keyword evidence="8" id="KW-1185">Reference proteome</keyword>
<keyword evidence="2 5" id="KW-0812">Transmembrane</keyword>
<dbReference type="EMBL" id="CP002453">
    <property type="protein sequence ID" value="ADV49585.1"/>
    <property type="molecule type" value="Genomic_DNA"/>
</dbReference>
<feature type="transmembrane region" description="Helical" evidence="5">
    <location>
        <begin position="356"/>
        <end position="377"/>
    </location>
</feature>
<protein>
    <submittedName>
        <fullName evidence="7">Major facilitator superfamily MFS_1</fullName>
    </submittedName>
</protein>
<evidence type="ECO:0000256" key="4">
    <source>
        <dbReference type="ARBA" id="ARBA00023136"/>
    </source>
</evidence>
<evidence type="ECO:0000256" key="2">
    <source>
        <dbReference type="ARBA" id="ARBA00022692"/>
    </source>
</evidence>
<feature type="transmembrane region" description="Helical" evidence="5">
    <location>
        <begin position="164"/>
        <end position="185"/>
    </location>
</feature>
<evidence type="ECO:0000256" key="3">
    <source>
        <dbReference type="ARBA" id="ARBA00022989"/>
    </source>
</evidence>
<evidence type="ECO:0000313" key="7">
    <source>
        <dbReference type="EMBL" id="ADV49585.1"/>
    </source>
</evidence>
<dbReference type="AlphaFoldDB" id="E6X6P7"/>
<feature type="transmembrane region" description="Helical" evidence="5">
    <location>
        <begin position="328"/>
        <end position="350"/>
    </location>
</feature>
<dbReference type="GO" id="GO:0022857">
    <property type="term" value="F:transmembrane transporter activity"/>
    <property type="evidence" value="ECO:0007669"/>
    <property type="project" value="InterPro"/>
</dbReference>
<dbReference type="STRING" id="688270.Celal_2293"/>
<feature type="transmembrane region" description="Helical" evidence="5">
    <location>
        <begin position="241"/>
        <end position="260"/>
    </location>
</feature>
<dbReference type="RefSeq" id="WP_013551059.1">
    <property type="nucleotide sequence ID" value="NC_014934.1"/>
</dbReference>
<proteinExistence type="predicted"/>
<dbReference type="eggNOG" id="COG0738">
    <property type="taxonomic scope" value="Bacteria"/>
</dbReference>
<evidence type="ECO:0000259" key="6">
    <source>
        <dbReference type="PROSITE" id="PS50850"/>
    </source>
</evidence>
<dbReference type="OrthoDB" id="9809599at2"/>
<reference evidence="7 8" key="1">
    <citation type="journal article" date="2010" name="Stand. Genomic Sci.">
        <title>Complete genome sequence of Cellulophaga algicola type strain (IC166).</title>
        <authorList>
            <person name="Abt B."/>
            <person name="Lu M."/>
            <person name="Misra M."/>
            <person name="Han C."/>
            <person name="Nolan M."/>
            <person name="Lucas S."/>
            <person name="Hammon N."/>
            <person name="Deshpande S."/>
            <person name="Cheng J.F."/>
            <person name="Tapia R."/>
            <person name="Goodwin L."/>
            <person name="Pitluck S."/>
            <person name="Liolios K."/>
            <person name="Pagani I."/>
            <person name="Ivanova N."/>
            <person name="Mavromatis K."/>
            <person name="Ovchinikova G."/>
            <person name="Pati A."/>
            <person name="Chen A."/>
            <person name="Palaniappan K."/>
            <person name="Land M."/>
            <person name="Hauser L."/>
            <person name="Chang Y.J."/>
            <person name="Jeffries C.D."/>
            <person name="Detter J.C."/>
            <person name="Brambilla E."/>
            <person name="Rohde M."/>
            <person name="Tindall B.J."/>
            <person name="Goker M."/>
            <person name="Woyke T."/>
            <person name="Bristow J."/>
            <person name="Eisen J.A."/>
            <person name="Markowitz V."/>
            <person name="Hugenholtz P."/>
            <person name="Kyrpides N.C."/>
            <person name="Klenk H.P."/>
            <person name="Lapidus A."/>
        </authorList>
    </citation>
    <scope>NUCLEOTIDE SEQUENCE [LARGE SCALE GENOMIC DNA]</scope>
    <source>
        <strain evidence="8">DSM 14237 / IC166 / ACAM 630</strain>
    </source>
</reference>
<feature type="transmembrane region" description="Helical" evidence="5">
    <location>
        <begin position="135"/>
        <end position="158"/>
    </location>
</feature>
<dbReference type="InterPro" id="IPR036259">
    <property type="entry name" value="MFS_trans_sf"/>
</dbReference>
<evidence type="ECO:0000313" key="8">
    <source>
        <dbReference type="Proteomes" id="UP000008634"/>
    </source>
</evidence>
<dbReference type="InterPro" id="IPR051788">
    <property type="entry name" value="MFS_Transporter"/>
</dbReference>
<sequence>MKSLRLILSNPRYFAPAWSFATLNILFGTWATYIPVIKEAIGLDKATLGFAIFFLSLGSFTIFPLASKLINKIGVGRSVWYGLVLICLASVLPFLAVNYYTLIAGLFFYGAANGFLDIAMNTLVTEMEKEDHQNFMSAAHGFFSLGGVIAGIGSFLILVLDNRILHICSTAVVLLIISFVLRKNYIHIISPPIEKESFNIKNFKPLFILGVISFVIMGSEGAIIDWSGIYLQEVNLAPEKLIGLGFLAFSAMMTLGRFFADGLSAKIGSVKIVILGTLLAIVGYSLVLFGMLYVTILGFALIGLGFSAIIPELFRIGGKVKGVASSQGIAFIAGTGVSGFLLGPVVLGFLAESYSLRISFMLLLVCSIMVLAASFILKRKRGV</sequence>
<gene>
    <name evidence="7" type="ordered locus">Celal_2293</name>
</gene>
<feature type="transmembrane region" description="Helical" evidence="5">
    <location>
        <begin position="102"/>
        <end position="123"/>
    </location>
</feature>